<name>A0A0D2EGJ2_9EURO</name>
<evidence type="ECO:0000313" key="2">
    <source>
        <dbReference type="EMBL" id="KIW54528.1"/>
    </source>
</evidence>
<dbReference type="RefSeq" id="XP_013315112.1">
    <property type="nucleotide sequence ID" value="XM_013459658.1"/>
</dbReference>
<dbReference type="GeneID" id="25328790"/>
<evidence type="ECO:0000256" key="1">
    <source>
        <dbReference type="SAM" id="MobiDB-lite"/>
    </source>
</evidence>
<proteinExistence type="predicted"/>
<keyword evidence="3" id="KW-1185">Reference proteome</keyword>
<reference evidence="2 3" key="1">
    <citation type="submission" date="2015-01" db="EMBL/GenBank/DDBJ databases">
        <title>The Genome Sequence of Exophiala xenobiotica CBS118157.</title>
        <authorList>
            <consortium name="The Broad Institute Genomics Platform"/>
            <person name="Cuomo C."/>
            <person name="de Hoog S."/>
            <person name="Gorbushina A."/>
            <person name="Stielow B."/>
            <person name="Teixiera M."/>
            <person name="Abouelleil A."/>
            <person name="Chapman S.B."/>
            <person name="Priest M."/>
            <person name="Young S.K."/>
            <person name="Wortman J."/>
            <person name="Nusbaum C."/>
            <person name="Birren B."/>
        </authorList>
    </citation>
    <scope>NUCLEOTIDE SEQUENCE [LARGE SCALE GENOMIC DNA]</scope>
    <source>
        <strain evidence="2 3">CBS 118157</strain>
    </source>
</reference>
<accession>A0A0D2EGJ2</accession>
<feature type="region of interest" description="Disordered" evidence="1">
    <location>
        <begin position="1"/>
        <end position="26"/>
    </location>
</feature>
<dbReference type="HOGENOM" id="CLU_2306174_0_0_1"/>
<sequence>MRASHRSQIQITQCSDDQNKPGVTNATPQDAFSRYLGQYLSILSLSSVVAWPIQRKLQKHWARNLFCHKVIDVSGSSNDVCQTSTFLRSTCSTRGWLQQE</sequence>
<evidence type="ECO:0000313" key="3">
    <source>
        <dbReference type="Proteomes" id="UP000054342"/>
    </source>
</evidence>
<gene>
    <name evidence="2" type="ORF">PV05_06882</name>
</gene>
<protein>
    <submittedName>
        <fullName evidence="2">Uncharacterized protein</fullName>
    </submittedName>
</protein>
<dbReference type="EMBL" id="KN847320">
    <property type="protein sequence ID" value="KIW54528.1"/>
    <property type="molecule type" value="Genomic_DNA"/>
</dbReference>
<dbReference type="Proteomes" id="UP000054342">
    <property type="component" value="Unassembled WGS sequence"/>
</dbReference>
<organism evidence="2 3">
    <name type="scientific">Exophiala xenobiotica</name>
    <dbReference type="NCBI Taxonomy" id="348802"/>
    <lineage>
        <taxon>Eukaryota</taxon>
        <taxon>Fungi</taxon>
        <taxon>Dikarya</taxon>
        <taxon>Ascomycota</taxon>
        <taxon>Pezizomycotina</taxon>
        <taxon>Eurotiomycetes</taxon>
        <taxon>Chaetothyriomycetidae</taxon>
        <taxon>Chaetothyriales</taxon>
        <taxon>Herpotrichiellaceae</taxon>
        <taxon>Exophiala</taxon>
    </lineage>
</organism>
<dbReference type="AlphaFoldDB" id="A0A0D2EGJ2"/>